<organism evidence="3 6">
    <name type="scientific">Didymodactylos carnosus</name>
    <dbReference type="NCBI Taxonomy" id="1234261"/>
    <lineage>
        <taxon>Eukaryota</taxon>
        <taxon>Metazoa</taxon>
        <taxon>Spiralia</taxon>
        <taxon>Gnathifera</taxon>
        <taxon>Rotifera</taxon>
        <taxon>Eurotatoria</taxon>
        <taxon>Bdelloidea</taxon>
        <taxon>Philodinida</taxon>
        <taxon>Philodinidae</taxon>
        <taxon>Didymodactylos</taxon>
    </lineage>
</organism>
<dbReference type="Proteomes" id="UP000677228">
    <property type="component" value="Unassembled WGS sequence"/>
</dbReference>
<keyword evidence="6" id="KW-1185">Reference proteome</keyword>
<feature type="non-terminal residue" evidence="3">
    <location>
        <position position="1"/>
    </location>
</feature>
<evidence type="ECO:0000313" key="3">
    <source>
        <dbReference type="EMBL" id="CAF1585698.1"/>
    </source>
</evidence>
<dbReference type="Proteomes" id="UP000681722">
    <property type="component" value="Unassembled WGS sequence"/>
</dbReference>
<dbReference type="Proteomes" id="UP000663829">
    <property type="component" value="Unassembled WGS sequence"/>
</dbReference>
<evidence type="ECO:0000313" key="4">
    <source>
        <dbReference type="EMBL" id="CAF4386540.1"/>
    </source>
</evidence>
<accession>A0A815ZLF6</accession>
<gene>
    <name evidence="3" type="ORF">GPM918_LOCUS41404</name>
    <name evidence="2" type="ORF">OVA965_LOCUS41220</name>
    <name evidence="5" type="ORF">SRO942_LOCUS42451</name>
    <name evidence="4" type="ORF">TMI583_LOCUS42812</name>
</gene>
<dbReference type="Proteomes" id="UP000682733">
    <property type="component" value="Unassembled WGS sequence"/>
</dbReference>
<dbReference type="AlphaFoldDB" id="A0A815ZLF6"/>
<reference evidence="3" key="1">
    <citation type="submission" date="2021-02" db="EMBL/GenBank/DDBJ databases">
        <authorList>
            <person name="Nowell W R."/>
        </authorList>
    </citation>
    <scope>NUCLEOTIDE SEQUENCE</scope>
</reference>
<name>A0A815ZLF6_9BILA</name>
<protein>
    <submittedName>
        <fullName evidence="3">Uncharacterized protein</fullName>
    </submittedName>
</protein>
<dbReference type="EMBL" id="CAJOBC010098617">
    <property type="protein sequence ID" value="CAF4455271.1"/>
    <property type="molecule type" value="Genomic_DNA"/>
</dbReference>
<proteinExistence type="predicted"/>
<evidence type="ECO:0000313" key="2">
    <source>
        <dbReference type="EMBL" id="CAF1585318.1"/>
    </source>
</evidence>
<evidence type="ECO:0000313" key="6">
    <source>
        <dbReference type="Proteomes" id="UP000663829"/>
    </source>
</evidence>
<sequence>GRSRRRRRQVPNYDNAGYDDNGYYNKPYVSNDVNYNFDSYGLNTMPQWYGSGVGNAGYNPTAYPNQIQGGAGLYYTGGTGTSGLGGWWNSRRNVAWNMNGPNARPFNAQPFNAQPFNAQPFNAQPFNAPRQRWWRR</sequence>
<evidence type="ECO:0000313" key="5">
    <source>
        <dbReference type="EMBL" id="CAF4455271.1"/>
    </source>
</evidence>
<dbReference type="EMBL" id="CAJOBA010070135">
    <property type="protein sequence ID" value="CAF4386540.1"/>
    <property type="molecule type" value="Genomic_DNA"/>
</dbReference>
<evidence type="ECO:0000256" key="1">
    <source>
        <dbReference type="SAM" id="MobiDB-lite"/>
    </source>
</evidence>
<comment type="caution">
    <text evidence="3">The sequence shown here is derived from an EMBL/GenBank/DDBJ whole genome shotgun (WGS) entry which is preliminary data.</text>
</comment>
<dbReference type="EMBL" id="CAJNOK010046904">
    <property type="protein sequence ID" value="CAF1585318.1"/>
    <property type="molecule type" value="Genomic_DNA"/>
</dbReference>
<feature type="region of interest" description="Disordered" evidence="1">
    <location>
        <begin position="117"/>
        <end position="136"/>
    </location>
</feature>
<dbReference type="EMBL" id="CAJNOQ010032564">
    <property type="protein sequence ID" value="CAF1585698.1"/>
    <property type="molecule type" value="Genomic_DNA"/>
</dbReference>